<evidence type="ECO:0000313" key="7">
    <source>
        <dbReference type="EMBL" id="OAD79625.1"/>
    </source>
</evidence>
<dbReference type="Pfam" id="PF10190">
    <property type="entry name" value="Tmemb_170"/>
    <property type="match status" value="1"/>
</dbReference>
<accession>A0A162YC07</accession>
<dbReference type="GO" id="GO:0016020">
    <property type="term" value="C:membrane"/>
    <property type="evidence" value="ECO:0007669"/>
    <property type="project" value="UniProtKB-SubCell"/>
</dbReference>
<name>A0A162YC07_PHYB8</name>
<organism evidence="7 8">
    <name type="scientific">Phycomyces blakesleeanus (strain ATCC 8743b / DSM 1359 / FGSC 10004 / NBRC 33097 / NRRL 1555)</name>
    <dbReference type="NCBI Taxonomy" id="763407"/>
    <lineage>
        <taxon>Eukaryota</taxon>
        <taxon>Fungi</taxon>
        <taxon>Fungi incertae sedis</taxon>
        <taxon>Mucoromycota</taxon>
        <taxon>Mucoromycotina</taxon>
        <taxon>Mucoromycetes</taxon>
        <taxon>Mucorales</taxon>
        <taxon>Phycomycetaceae</taxon>
        <taxon>Phycomyces</taxon>
    </lineage>
</organism>
<evidence type="ECO:0000256" key="6">
    <source>
        <dbReference type="SAM" id="Phobius"/>
    </source>
</evidence>
<dbReference type="InterPro" id="IPR019334">
    <property type="entry name" value="TMEM170A/B/YPR153W-like"/>
</dbReference>
<evidence type="ECO:0000256" key="5">
    <source>
        <dbReference type="ARBA" id="ARBA00023136"/>
    </source>
</evidence>
<dbReference type="InParanoid" id="A0A162YC07"/>
<dbReference type="PANTHER" id="PTHR22779:SF6">
    <property type="entry name" value="SD17342P"/>
    <property type="match status" value="1"/>
</dbReference>
<dbReference type="EMBL" id="KV440972">
    <property type="protein sequence ID" value="OAD79625.1"/>
    <property type="molecule type" value="Genomic_DNA"/>
</dbReference>
<feature type="transmembrane region" description="Helical" evidence="6">
    <location>
        <begin position="128"/>
        <end position="150"/>
    </location>
</feature>
<sequence>MTAIHFRLPYGYQEAPAWPALYWPFGEGFDPLNLVADIPHSLYYLNDIWRFTMLWSIIFSLVVYLPAGIWAFTTFAKSRTFKWNTLITIPLIFVFAGSLSSFVIGSIMGVALAFVYNSGFFVMSSWIPFLWGLIHVLVVLVGSYSTITAIL</sequence>
<proteinExistence type="inferred from homology"/>
<comment type="subcellular location">
    <subcellularLocation>
        <location evidence="1">Membrane</location>
        <topology evidence="1">Multi-pass membrane protein</topology>
    </subcellularLocation>
</comment>
<dbReference type="PANTHER" id="PTHR22779">
    <property type="entry name" value="SD17342P"/>
    <property type="match status" value="1"/>
</dbReference>
<evidence type="ECO:0000256" key="4">
    <source>
        <dbReference type="ARBA" id="ARBA00022989"/>
    </source>
</evidence>
<evidence type="ECO:0000256" key="1">
    <source>
        <dbReference type="ARBA" id="ARBA00004141"/>
    </source>
</evidence>
<keyword evidence="4 6" id="KW-1133">Transmembrane helix</keyword>
<dbReference type="RefSeq" id="XP_018297665.1">
    <property type="nucleotide sequence ID" value="XM_018430262.1"/>
</dbReference>
<evidence type="ECO:0000256" key="2">
    <source>
        <dbReference type="ARBA" id="ARBA00006325"/>
    </source>
</evidence>
<evidence type="ECO:0000313" key="8">
    <source>
        <dbReference type="Proteomes" id="UP000077315"/>
    </source>
</evidence>
<dbReference type="Proteomes" id="UP000077315">
    <property type="component" value="Unassembled WGS sequence"/>
</dbReference>
<reference evidence="8" key="1">
    <citation type="submission" date="2015-06" db="EMBL/GenBank/DDBJ databases">
        <title>Expansion of signal transduction pathways in fungi by whole-genome duplication.</title>
        <authorList>
            <consortium name="DOE Joint Genome Institute"/>
            <person name="Corrochano L.M."/>
            <person name="Kuo A."/>
            <person name="Marcet-Houben M."/>
            <person name="Polaino S."/>
            <person name="Salamov A."/>
            <person name="Villalobos J.M."/>
            <person name="Alvarez M.I."/>
            <person name="Avalos J."/>
            <person name="Benito E.P."/>
            <person name="Benoit I."/>
            <person name="Burger G."/>
            <person name="Camino L.P."/>
            <person name="Canovas D."/>
            <person name="Cerda-Olmedo E."/>
            <person name="Cheng J.-F."/>
            <person name="Dominguez A."/>
            <person name="Elias M."/>
            <person name="Eslava A.P."/>
            <person name="Glaser F."/>
            <person name="Grimwood J."/>
            <person name="Gutierrez G."/>
            <person name="Heitman J."/>
            <person name="Henrissat B."/>
            <person name="Iturriaga E.A."/>
            <person name="Lang B.F."/>
            <person name="Lavin J.L."/>
            <person name="Lee S."/>
            <person name="Li W."/>
            <person name="Lindquist E."/>
            <person name="Lopez-Garcia S."/>
            <person name="Luque E.M."/>
            <person name="Marcos A.T."/>
            <person name="Martin J."/>
            <person name="McCluskey K."/>
            <person name="Medina H.R."/>
            <person name="Miralles-Duran A."/>
            <person name="Miyazaki A."/>
            <person name="Munoz-Torres E."/>
            <person name="Oguiza J.A."/>
            <person name="Ohm R."/>
            <person name="Olmedo M."/>
            <person name="Orejas M."/>
            <person name="Ortiz-Castellanos L."/>
            <person name="Pisabarro A.G."/>
            <person name="Rodriguez-Romero J."/>
            <person name="Ruiz-Herrera J."/>
            <person name="Ruiz-Vazquez R."/>
            <person name="Sanz C."/>
            <person name="Schackwitz W."/>
            <person name="Schmutz J."/>
            <person name="Shahriari M."/>
            <person name="Shelest E."/>
            <person name="Silva-Franco F."/>
            <person name="Soanes D."/>
            <person name="Syed K."/>
            <person name="Tagua V.G."/>
            <person name="Talbot N.J."/>
            <person name="Thon M."/>
            <person name="De vries R.P."/>
            <person name="Wiebenga A."/>
            <person name="Yadav J.S."/>
            <person name="Braun E.L."/>
            <person name="Baker S."/>
            <person name="Garre V."/>
            <person name="Horwitz B."/>
            <person name="Torres-Martinez S."/>
            <person name="Idnurm A."/>
            <person name="Herrera-Estrella A."/>
            <person name="Gabaldon T."/>
            <person name="Grigoriev I.V."/>
        </authorList>
    </citation>
    <scope>NUCLEOTIDE SEQUENCE [LARGE SCALE GENOMIC DNA]</scope>
    <source>
        <strain evidence="8">NRRL 1555(-)</strain>
    </source>
</reference>
<dbReference type="AlphaFoldDB" id="A0A162YC07"/>
<gene>
    <name evidence="7" type="ORF">PHYBLDRAFT_139656</name>
</gene>
<comment type="similarity">
    <text evidence="2">Belongs to the TMEM170 family.</text>
</comment>
<dbReference type="GeneID" id="28991168"/>
<feature type="transmembrane region" description="Helical" evidence="6">
    <location>
        <begin position="87"/>
        <end position="116"/>
    </location>
</feature>
<dbReference type="VEuPathDB" id="FungiDB:PHYBLDRAFT_139656"/>
<feature type="transmembrane region" description="Helical" evidence="6">
    <location>
        <begin position="53"/>
        <end position="75"/>
    </location>
</feature>
<evidence type="ECO:0000256" key="3">
    <source>
        <dbReference type="ARBA" id="ARBA00022692"/>
    </source>
</evidence>
<dbReference type="OrthoDB" id="2131401at2759"/>
<keyword evidence="3 6" id="KW-0812">Transmembrane</keyword>
<keyword evidence="5 6" id="KW-0472">Membrane</keyword>
<evidence type="ECO:0008006" key="9">
    <source>
        <dbReference type="Google" id="ProtNLM"/>
    </source>
</evidence>
<protein>
    <recommendedName>
        <fullName evidence="9">Integral membrane protein</fullName>
    </recommendedName>
</protein>
<dbReference type="STRING" id="763407.A0A162YC07"/>
<keyword evidence="8" id="KW-1185">Reference proteome</keyword>